<name>A0A8J2NUJ5_9HEXA</name>
<evidence type="ECO:0000256" key="6">
    <source>
        <dbReference type="PROSITE-ProRule" id="PRU01211"/>
    </source>
</evidence>
<feature type="active site" evidence="6">
    <location>
        <position position="147"/>
    </location>
</feature>
<feature type="binding site" evidence="6">
    <location>
        <position position="150"/>
    </location>
    <ligand>
        <name>Zn(2+)</name>
        <dbReference type="ChEBI" id="CHEBI:29105"/>
        <note>catalytic</note>
    </ligand>
</feature>
<dbReference type="InterPro" id="IPR006026">
    <property type="entry name" value="Peptidase_Metallo"/>
</dbReference>
<dbReference type="PANTHER" id="PTHR10127">
    <property type="entry name" value="DISCOIDIN, CUB, EGF, LAMININ , AND ZINC METALLOPROTEASE DOMAIN CONTAINING"/>
    <property type="match status" value="1"/>
</dbReference>
<dbReference type="GO" id="GO:0004222">
    <property type="term" value="F:metalloendopeptidase activity"/>
    <property type="evidence" value="ECO:0007669"/>
    <property type="project" value="UniProtKB-UniRule"/>
</dbReference>
<keyword evidence="5 6" id="KW-0482">Metalloprotease</keyword>
<dbReference type="Pfam" id="PF01400">
    <property type="entry name" value="Astacin"/>
    <property type="match status" value="1"/>
</dbReference>
<comment type="caution">
    <text evidence="9">The sequence shown here is derived from an EMBL/GenBank/DDBJ whole genome shotgun (WGS) entry which is preliminary data.</text>
</comment>
<keyword evidence="7" id="KW-0732">Signal</keyword>
<dbReference type="PROSITE" id="PS51864">
    <property type="entry name" value="ASTACIN"/>
    <property type="match status" value="1"/>
</dbReference>
<feature type="domain" description="Peptidase M12A" evidence="8">
    <location>
        <begin position="55"/>
        <end position="158"/>
    </location>
</feature>
<dbReference type="OrthoDB" id="291007at2759"/>
<dbReference type="EMBL" id="CAJVCH010030474">
    <property type="protein sequence ID" value="CAG7709680.1"/>
    <property type="molecule type" value="Genomic_DNA"/>
</dbReference>
<dbReference type="SMART" id="SM00235">
    <property type="entry name" value="ZnMc"/>
    <property type="match status" value="1"/>
</dbReference>
<feature type="binding site" evidence="6">
    <location>
        <position position="156"/>
    </location>
    <ligand>
        <name>Zn(2+)</name>
        <dbReference type="ChEBI" id="CHEBI:29105"/>
        <note>catalytic</note>
    </ligand>
</feature>
<keyword evidence="10" id="KW-1185">Reference proteome</keyword>
<protein>
    <recommendedName>
        <fullName evidence="8">Peptidase M12A domain-containing protein</fullName>
    </recommendedName>
</protein>
<feature type="signal peptide" evidence="7">
    <location>
        <begin position="1"/>
        <end position="18"/>
    </location>
</feature>
<reference evidence="9" key="1">
    <citation type="submission" date="2021-06" db="EMBL/GenBank/DDBJ databases">
        <authorList>
            <person name="Hodson N. C."/>
            <person name="Mongue J. A."/>
            <person name="Jaron S. K."/>
        </authorList>
    </citation>
    <scope>NUCLEOTIDE SEQUENCE</scope>
</reference>
<dbReference type="AlphaFoldDB" id="A0A8J2NUJ5"/>
<dbReference type="GO" id="GO:0006508">
    <property type="term" value="P:proteolysis"/>
    <property type="evidence" value="ECO:0007669"/>
    <property type="project" value="UniProtKB-KW"/>
</dbReference>
<dbReference type="GO" id="GO:0008270">
    <property type="term" value="F:zinc ion binding"/>
    <property type="evidence" value="ECO:0007669"/>
    <property type="project" value="UniProtKB-UniRule"/>
</dbReference>
<evidence type="ECO:0000256" key="4">
    <source>
        <dbReference type="ARBA" id="ARBA00022833"/>
    </source>
</evidence>
<dbReference type="Proteomes" id="UP000708208">
    <property type="component" value="Unassembled WGS sequence"/>
</dbReference>
<keyword evidence="4 6" id="KW-0862">Zinc</keyword>
<evidence type="ECO:0000259" key="8">
    <source>
        <dbReference type="PROSITE" id="PS51864"/>
    </source>
</evidence>
<evidence type="ECO:0000256" key="5">
    <source>
        <dbReference type="ARBA" id="ARBA00023049"/>
    </source>
</evidence>
<dbReference type="InterPro" id="IPR001506">
    <property type="entry name" value="Peptidase_M12A"/>
</dbReference>
<evidence type="ECO:0000313" key="9">
    <source>
        <dbReference type="EMBL" id="CAG7709680.1"/>
    </source>
</evidence>
<feature type="chain" id="PRO_5035199898" description="Peptidase M12A domain-containing protein" evidence="7">
    <location>
        <begin position="19"/>
        <end position="158"/>
    </location>
</feature>
<gene>
    <name evidence="9" type="ORF">AFUS01_LOCUS4836</name>
</gene>
<comment type="cofactor">
    <cofactor evidence="6">
        <name>Zn(2+)</name>
        <dbReference type="ChEBI" id="CHEBI:29105"/>
    </cofactor>
    <text evidence="6">Binds 1 zinc ion per subunit.</text>
</comment>
<proteinExistence type="predicted"/>
<accession>A0A8J2NUJ5</accession>
<evidence type="ECO:0000313" key="10">
    <source>
        <dbReference type="Proteomes" id="UP000708208"/>
    </source>
</evidence>
<organism evidence="9 10">
    <name type="scientific">Allacma fusca</name>
    <dbReference type="NCBI Taxonomy" id="39272"/>
    <lineage>
        <taxon>Eukaryota</taxon>
        <taxon>Metazoa</taxon>
        <taxon>Ecdysozoa</taxon>
        <taxon>Arthropoda</taxon>
        <taxon>Hexapoda</taxon>
        <taxon>Collembola</taxon>
        <taxon>Symphypleona</taxon>
        <taxon>Sminthuridae</taxon>
        <taxon>Allacma</taxon>
    </lineage>
</organism>
<sequence length="158" mass="17590">MHILALWLVLILVLPSNARTRVRRSAPEEMAGLFEGDIVISEKEKELLEDGKASAGIIGSHFRWPQATVPYTISNDFSRSDVQTMQAAMSEISAKTCIRFKPHGGERHSIFIQDGYGCSSEVGRREPMQEVTLSRGGCITKGTVIHELVHAIGFWHEQ</sequence>
<keyword evidence="2 6" id="KW-0479">Metal-binding</keyword>
<dbReference type="PANTHER" id="PTHR10127:SF780">
    <property type="entry name" value="METALLOENDOPEPTIDASE"/>
    <property type="match status" value="1"/>
</dbReference>
<evidence type="ECO:0000256" key="7">
    <source>
        <dbReference type="SAM" id="SignalP"/>
    </source>
</evidence>
<feature type="binding site" evidence="6">
    <location>
        <position position="146"/>
    </location>
    <ligand>
        <name>Zn(2+)</name>
        <dbReference type="ChEBI" id="CHEBI:29105"/>
        <note>catalytic</note>
    </ligand>
</feature>
<keyword evidence="3 6" id="KW-0378">Hydrolase</keyword>
<evidence type="ECO:0000256" key="1">
    <source>
        <dbReference type="ARBA" id="ARBA00022670"/>
    </source>
</evidence>
<evidence type="ECO:0000256" key="2">
    <source>
        <dbReference type="ARBA" id="ARBA00022723"/>
    </source>
</evidence>
<evidence type="ECO:0000256" key="3">
    <source>
        <dbReference type="ARBA" id="ARBA00022801"/>
    </source>
</evidence>
<comment type="caution">
    <text evidence="6">Lacks conserved residue(s) required for the propagation of feature annotation.</text>
</comment>
<keyword evidence="1 6" id="KW-0645">Protease</keyword>